<keyword evidence="1" id="KW-0472">Membrane</keyword>
<organism evidence="2 3">
    <name type="scientific">Cohnella boryungensis</name>
    <dbReference type="NCBI Taxonomy" id="768479"/>
    <lineage>
        <taxon>Bacteria</taxon>
        <taxon>Bacillati</taxon>
        <taxon>Bacillota</taxon>
        <taxon>Bacilli</taxon>
        <taxon>Bacillales</taxon>
        <taxon>Paenibacillaceae</taxon>
        <taxon>Cohnella</taxon>
    </lineage>
</organism>
<accession>A0ABV8S5E4</accession>
<evidence type="ECO:0000313" key="3">
    <source>
        <dbReference type="Proteomes" id="UP001595755"/>
    </source>
</evidence>
<comment type="caution">
    <text evidence="2">The sequence shown here is derived from an EMBL/GenBank/DDBJ whole genome shotgun (WGS) entry which is preliminary data.</text>
</comment>
<sequence>MSPIYGAIFLWLIATILWWSGWKEEAAEDLPQWAVGLFLAGWPLTLLARLDIPAVTVNGAWAWTFLSIAAMACRMVPNRRWAAVALGLLLASIAIVVGRLLLIPNGLSYQLSPWVISIALGCLTAMLFRSAAEQLLAISVSLLLSEAALSLTQAAADLPSELRSLQGLEKWWLTLFCARLWTLAVRRLSEQTRRRTIRINGRKGGYRS</sequence>
<evidence type="ECO:0000256" key="1">
    <source>
        <dbReference type="SAM" id="Phobius"/>
    </source>
</evidence>
<dbReference type="EMBL" id="JBHSED010000005">
    <property type="protein sequence ID" value="MFC4302764.1"/>
    <property type="molecule type" value="Genomic_DNA"/>
</dbReference>
<reference evidence="3" key="1">
    <citation type="journal article" date="2019" name="Int. J. Syst. Evol. Microbiol.">
        <title>The Global Catalogue of Microorganisms (GCM) 10K type strain sequencing project: providing services to taxonomists for standard genome sequencing and annotation.</title>
        <authorList>
            <consortium name="The Broad Institute Genomics Platform"/>
            <consortium name="The Broad Institute Genome Sequencing Center for Infectious Disease"/>
            <person name="Wu L."/>
            <person name="Ma J."/>
        </authorList>
    </citation>
    <scope>NUCLEOTIDE SEQUENCE [LARGE SCALE GENOMIC DNA]</scope>
    <source>
        <strain evidence="3">CGMCC 4.1641</strain>
    </source>
</reference>
<keyword evidence="3" id="KW-1185">Reference proteome</keyword>
<gene>
    <name evidence="2" type="ORF">ACFO1S_04815</name>
</gene>
<feature type="transmembrane region" description="Helical" evidence="1">
    <location>
        <begin position="50"/>
        <end position="69"/>
    </location>
</feature>
<keyword evidence="1" id="KW-1133">Transmembrane helix</keyword>
<protein>
    <submittedName>
        <fullName evidence="2">Uncharacterized protein</fullName>
    </submittedName>
</protein>
<feature type="transmembrane region" description="Helical" evidence="1">
    <location>
        <begin position="109"/>
        <end position="128"/>
    </location>
</feature>
<evidence type="ECO:0000313" key="2">
    <source>
        <dbReference type="EMBL" id="MFC4302764.1"/>
    </source>
</evidence>
<proteinExistence type="predicted"/>
<dbReference type="Proteomes" id="UP001595755">
    <property type="component" value="Unassembled WGS sequence"/>
</dbReference>
<keyword evidence="1" id="KW-0812">Transmembrane</keyword>
<name>A0ABV8S5E4_9BACL</name>
<feature type="transmembrane region" description="Helical" evidence="1">
    <location>
        <begin position="81"/>
        <end position="103"/>
    </location>
</feature>
<dbReference type="RefSeq" id="WP_204603364.1">
    <property type="nucleotide sequence ID" value="NZ_JBHSED010000005.1"/>
</dbReference>